<sequence length="230" mass="25697">MAFSKVKIWGTMKTAILLGATGLTGGILLQKLLKNPAYEKVKLFSRSPVAVRDGKIEEHLIDMFRLDEYTELFEADEVFCCIGTTKSKTPDTDTYRKIDFGIPVAAAKLCKENGINTFLVISALGADANSSTFYNKIKGKMEEAVLSQNIKNTYIFQPSLIAGDREEKRFFENLAKNAFEILNFMMLGPLKKYRSIHPETIAKAMIIVAKQGHKKNSIESDEIKEIASSL</sequence>
<organism evidence="2 3">
    <name type="scientific">Gillisia limnaea (strain DSM 15749 / LMG 21470 / R-8282)</name>
    <dbReference type="NCBI Taxonomy" id="865937"/>
    <lineage>
        <taxon>Bacteria</taxon>
        <taxon>Pseudomonadati</taxon>
        <taxon>Bacteroidota</taxon>
        <taxon>Flavobacteriia</taxon>
        <taxon>Flavobacteriales</taxon>
        <taxon>Flavobacteriaceae</taxon>
        <taxon>Gillisia</taxon>
    </lineage>
</organism>
<proteinExistence type="predicted"/>
<feature type="domain" description="NAD(P)-binding" evidence="1">
    <location>
        <begin position="19"/>
        <end position="142"/>
    </location>
</feature>
<accession>H2BTL8</accession>
<evidence type="ECO:0000259" key="1">
    <source>
        <dbReference type="Pfam" id="PF13460"/>
    </source>
</evidence>
<dbReference type="Gene3D" id="3.40.50.720">
    <property type="entry name" value="NAD(P)-binding Rossmann-like Domain"/>
    <property type="match status" value="1"/>
</dbReference>
<protein>
    <submittedName>
        <fullName evidence="2">Semialdehyde dehydrogenase NAD-binding</fullName>
    </submittedName>
</protein>
<dbReference type="STRING" id="865937.Gilli_2000"/>
<evidence type="ECO:0000313" key="2">
    <source>
        <dbReference type="EMBL" id="EHQ02638.1"/>
    </source>
</evidence>
<keyword evidence="3" id="KW-1185">Reference proteome</keyword>
<dbReference type="eggNOG" id="COG0702">
    <property type="taxonomic scope" value="Bacteria"/>
</dbReference>
<gene>
    <name evidence="2" type="ORF">Gilli_2000</name>
</gene>
<dbReference type="EMBL" id="JH594606">
    <property type="protein sequence ID" value="EHQ02638.1"/>
    <property type="molecule type" value="Genomic_DNA"/>
</dbReference>
<reference evidence="3" key="1">
    <citation type="journal article" date="2012" name="Stand. Genomic Sci.">
        <title>Genome sequence of the Antarctic rhodopsins-containing flavobacterium Gillisia limnaea type strain (R-8282(T)).</title>
        <authorList>
            <person name="Riedel T."/>
            <person name="Held B."/>
            <person name="Nolan M."/>
            <person name="Lucas S."/>
            <person name="Lapidus A."/>
            <person name="Tice H."/>
            <person name="Del Rio T.G."/>
            <person name="Cheng J.F."/>
            <person name="Han C."/>
            <person name="Tapia R."/>
            <person name="Goodwin L.A."/>
            <person name="Pitluck S."/>
            <person name="Liolios K."/>
            <person name="Mavromatis K."/>
            <person name="Pagani I."/>
            <person name="Ivanova N."/>
            <person name="Mikhailova N."/>
            <person name="Pati A."/>
            <person name="Chen A."/>
            <person name="Palaniappan K."/>
            <person name="Land M."/>
            <person name="Rohde M."/>
            <person name="Tindall B.J."/>
            <person name="Detter J.C."/>
            <person name="Goker M."/>
            <person name="Bristow J."/>
            <person name="Eisen J.A."/>
            <person name="Markowitz V."/>
            <person name="Hugenholtz P."/>
            <person name="Kyrpides N.C."/>
            <person name="Klenk H.P."/>
            <person name="Woyke T."/>
        </authorList>
    </citation>
    <scope>NUCLEOTIDE SEQUENCE [LARGE SCALE GENOMIC DNA]</scope>
    <source>
        <strain evidence="3">DSM 15749 / LMG 21470 / R-8282</strain>
    </source>
</reference>
<dbReference type="AlphaFoldDB" id="H2BTL8"/>
<evidence type="ECO:0000313" key="3">
    <source>
        <dbReference type="Proteomes" id="UP000003844"/>
    </source>
</evidence>
<dbReference type="PANTHER" id="PTHR14097:SF7">
    <property type="entry name" value="OXIDOREDUCTASE HTATIP2"/>
    <property type="match status" value="1"/>
</dbReference>
<dbReference type="InterPro" id="IPR036291">
    <property type="entry name" value="NAD(P)-bd_dom_sf"/>
</dbReference>
<dbReference type="HOGENOM" id="CLU_071330_2_0_10"/>
<dbReference type="SUPFAM" id="SSF51735">
    <property type="entry name" value="NAD(P)-binding Rossmann-fold domains"/>
    <property type="match status" value="1"/>
</dbReference>
<dbReference type="Proteomes" id="UP000003844">
    <property type="component" value="Unassembled WGS sequence"/>
</dbReference>
<dbReference type="InterPro" id="IPR016040">
    <property type="entry name" value="NAD(P)-bd_dom"/>
</dbReference>
<dbReference type="PANTHER" id="PTHR14097">
    <property type="entry name" value="OXIDOREDUCTASE HTATIP2"/>
    <property type="match status" value="1"/>
</dbReference>
<dbReference type="Pfam" id="PF13460">
    <property type="entry name" value="NAD_binding_10"/>
    <property type="match status" value="1"/>
</dbReference>
<name>H2BTL8_GILLR</name>